<evidence type="ECO:0000259" key="3">
    <source>
        <dbReference type="Pfam" id="PF19053"/>
    </source>
</evidence>
<organism evidence="4 5">
    <name type="scientific">Aeromicrobium yanjiei</name>
    <dbReference type="NCBI Taxonomy" id="2662028"/>
    <lineage>
        <taxon>Bacteria</taxon>
        <taxon>Bacillati</taxon>
        <taxon>Actinomycetota</taxon>
        <taxon>Actinomycetes</taxon>
        <taxon>Propionibacteriales</taxon>
        <taxon>Nocardioidaceae</taxon>
        <taxon>Aeromicrobium</taxon>
    </lineage>
</organism>
<dbReference type="AlphaFoldDB" id="A0A5Q2MI25"/>
<feature type="transmembrane region" description="Helical" evidence="2">
    <location>
        <begin position="188"/>
        <end position="208"/>
    </location>
</feature>
<feature type="transmembrane region" description="Helical" evidence="2">
    <location>
        <begin position="436"/>
        <end position="456"/>
    </location>
</feature>
<feature type="transmembrane region" description="Helical" evidence="2">
    <location>
        <begin position="372"/>
        <end position="389"/>
    </location>
</feature>
<proteinExistence type="predicted"/>
<feature type="transmembrane region" description="Helical" evidence="2">
    <location>
        <begin position="161"/>
        <end position="182"/>
    </location>
</feature>
<feature type="transmembrane region" description="Helical" evidence="2">
    <location>
        <begin position="109"/>
        <end position="128"/>
    </location>
</feature>
<keyword evidence="2" id="KW-0812">Transmembrane</keyword>
<gene>
    <name evidence="4" type="ORF">GEV26_16120</name>
</gene>
<evidence type="ECO:0000313" key="4">
    <source>
        <dbReference type="EMBL" id="QGG42777.1"/>
    </source>
</evidence>
<feature type="transmembrane region" description="Helical" evidence="2">
    <location>
        <begin position="341"/>
        <end position="360"/>
    </location>
</feature>
<dbReference type="KEGG" id="aef:GEV26_16120"/>
<dbReference type="Proteomes" id="UP000392064">
    <property type="component" value="Chromosome"/>
</dbReference>
<keyword evidence="2" id="KW-0472">Membrane</keyword>
<dbReference type="RefSeq" id="WP_153654582.1">
    <property type="nucleotide sequence ID" value="NZ_CP045737.1"/>
</dbReference>
<feature type="transmembrane region" description="Helical" evidence="2">
    <location>
        <begin position="314"/>
        <end position="335"/>
    </location>
</feature>
<feature type="transmembrane region" description="Helical" evidence="2">
    <location>
        <begin position="245"/>
        <end position="262"/>
    </location>
</feature>
<sequence length="462" mass="47946">MTDSIVHATVRLTILGDGGRVDVAVPLWTEISSLAHMYAERTDGGPAVLHSAAGRGLAPRDTVHGVGLTHGDVLVAIAGTGQPGQPVRETAEETTGDAPAPRSEGRRAVMMPLATGAAGIFAAVAGTLEGGTAADAATAALLVIALLAVLLARGERRVDRAWLSVVPLLVAAGAATVTMATLDDGDVGDVLLVAAVSGLVAAASAAVVRSGSPRIADDWLLGWMVTGCVVAGCAAACLLMEWSTTTFWVLLLTLATVSTRLVPARVVEVPDHVLLDFARLAVTAWTAREQPRRSFRGVIRRDDVESVARRALRLVDAASVFGAVAVVVATVALLLGDHGTSRRIGIILLCVGVGGSFTLGGRALRIRTARRAQRSAGTIVLVLVTIYAFDQLGDSIRPFVTAAIVALGMLLVVVARAVSRGWSSVRWSRTAETAETFAGILVYGSLPLATGLFDWMRILTSP</sequence>
<feature type="region of interest" description="Disordered" evidence="1">
    <location>
        <begin position="79"/>
        <end position="104"/>
    </location>
</feature>
<reference evidence="4 5" key="1">
    <citation type="submission" date="2019-11" db="EMBL/GenBank/DDBJ databases">
        <authorList>
            <person name="Li J."/>
        </authorList>
    </citation>
    <scope>NUCLEOTIDE SEQUENCE [LARGE SCALE GENOMIC DNA]</scope>
    <source>
        <strain evidence="4 5">MF47</strain>
    </source>
</reference>
<dbReference type="EMBL" id="CP045737">
    <property type="protein sequence ID" value="QGG42777.1"/>
    <property type="molecule type" value="Genomic_DNA"/>
</dbReference>
<name>A0A5Q2MI25_9ACTN</name>
<protein>
    <recommendedName>
        <fullName evidence="3">EccD-like transmembrane domain-containing protein</fullName>
    </recommendedName>
</protein>
<evidence type="ECO:0000256" key="1">
    <source>
        <dbReference type="SAM" id="MobiDB-lite"/>
    </source>
</evidence>
<keyword evidence="5" id="KW-1185">Reference proteome</keyword>
<feature type="transmembrane region" description="Helical" evidence="2">
    <location>
        <begin position="395"/>
        <end position="415"/>
    </location>
</feature>
<keyword evidence="2" id="KW-1133">Transmembrane helix</keyword>
<dbReference type="Pfam" id="PF19053">
    <property type="entry name" value="EccD"/>
    <property type="match status" value="1"/>
</dbReference>
<evidence type="ECO:0000256" key="2">
    <source>
        <dbReference type="SAM" id="Phobius"/>
    </source>
</evidence>
<evidence type="ECO:0000313" key="5">
    <source>
        <dbReference type="Proteomes" id="UP000392064"/>
    </source>
</evidence>
<feature type="transmembrane region" description="Helical" evidence="2">
    <location>
        <begin position="220"/>
        <end position="239"/>
    </location>
</feature>
<accession>A0A5Q2MI25</accession>
<dbReference type="InterPro" id="IPR044049">
    <property type="entry name" value="EccD_transm"/>
</dbReference>
<feature type="transmembrane region" description="Helical" evidence="2">
    <location>
        <begin position="134"/>
        <end position="152"/>
    </location>
</feature>
<feature type="domain" description="EccD-like transmembrane" evidence="3">
    <location>
        <begin position="113"/>
        <end position="457"/>
    </location>
</feature>